<dbReference type="Proteomes" id="UP000078368">
    <property type="component" value="Unassembled WGS sequence"/>
</dbReference>
<organism evidence="7 8">
    <name type="scientific">Peptidiphaga gingivicola</name>
    <dbReference type="NCBI Taxonomy" id="2741497"/>
    <lineage>
        <taxon>Bacteria</taxon>
        <taxon>Bacillati</taxon>
        <taxon>Actinomycetota</taxon>
        <taxon>Actinomycetes</taxon>
        <taxon>Actinomycetales</taxon>
        <taxon>Actinomycetaceae</taxon>
        <taxon>Peptidiphaga</taxon>
    </lineage>
</organism>
<sequence length="64" mass="6889">MLLAWFFGVIGVHRFYVGKIGSGVAMIFTLGGLGIWTLVDIIMIAAGSFTDIDGRPVTVWDTAN</sequence>
<proteinExistence type="predicted"/>
<reference evidence="7 8" key="1">
    <citation type="submission" date="2016-04" db="EMBL/GenBank/DDBJ databases">
        <title>Peptidophaga gingivicola gen. nov., sp. nov., isolated from human subgingival plaque.</title>
        <authorList>
            <person name="Beall C.J."/>
            <person name="Mokrzan E.M."/>
            <person name="Griffen A.L."/>
            <person name="Leys E.J."/>
        </authorList>
    </citation>
    <scope>NUCLEOTIDE SEQUENCE [LARGE SCALE GENOMIC DNA]</scope>
    <source>
        <strain evidence="7 8">BA112</strain>
    </source>
</reference>
<dbReference type="Pfam" id="PF05154">
    <property type="entry name" value="TM2"/>
    <property type="match status" value="1"/>
</dbReference>
<keyword evidence="4 5" id="KW-0472">Membrane</keyword>
<dbReference type="EMBL" id="LVZK01000001">
    <property type="protein sequence ID" value="OAP87095.1"/>
    <property type="molecule type" value="Genomic_DNA"/>
</dbReference>
<evidence type="ECO:0000256" key="2">
    <source>
        <dbReference type="ARBA" id="ARBA00022692"/>
    </source>
</evidence>
<evidence type="ECO:0000256" key="4">
    <source>
        <dbReference type="ARBA" id="ARBA00023136"/>
    </source>
</evidence>
<dbReference type="AlphaFoldDB" id="A0A179B6U1"/>
<keyword evidence="3 5" id="KW-1133">Transmembrane helix</keyword>
<feature type="domain" description="TM2" evidence="6">
    <location>
        <begin position="2"/>
        <end position="42"/>
    </location>
</feature>
<comment type="caution">
    <text evidence="7">The sequence shown here is derived from an EMBL/GenBank/DDBJ whole genome shotgun (WGS) entry which is preliminary data.</text>
</comment>
<feature type="transmembrane region" description="Helical" evidence="5">
    <location>
        <begin position="24"/>
        <end position="46"/>
    </location>
</feature>
<evidence type="ECO:0000259" key="6">
    <source>
        <dbReference type="Pfam" id="PF05154"/>
    </source>
</evidence>
<evidence type="ECO:0000313" key="8">
    <source>
        <dbReference type="Proteomes" id="UP000078368"/>
    </source>
</evidence>
<dbReference type="PANTHER" id="PTHR21016:SF25">
    <property type="entry name" value="TM2 DOMAIN-CONTAINING PROTEIN DDB_G0277895-RELATED"/>
    <property type="match status" value="1"/>
</dbReference>
<dbReference type="PANTHER" id="PTHR21016">
    <property type="entry name" value="BETA-AMYLOID BINDING PROTEIN-RELATED"/>
    <property type="match status" value="1"/>
</dbReference>
<evidence type="ECO:0000313" key="7">
    <source>
        <dbReference type="EMBL" id="OAP87095.1"/>
    </source>
</evidence>
<evidence type="ECO:0000256" key="5">
    <source>
        <dbReference type="SAM" id="Phobius"/>
    </source>
</evidence>
<name>A0A179B6U1_9ACTO</name>
<dbReference type="GO" id="GO:0016020">
    <property type="term" value="C:membrane"/>
    <property type="evidence" value="ECO:0007669"/>
    <property type="project" value="UniProtKB-SubCell"/>
</dbReference>
<accession>A0A179B6U1</accession>
<keyword evidence="2 5" id="KW-0812">Transmembrane</keyword>
<comment type="subcellular location">
    <subcellularLocation>
        <location evidence="1">Membrane</location>
        <topology evidence="1">Multi-pass membrane protein</topology>
    </subcellularLocation>
</comment>
<dbReference type="InterPro" id="IPR007829">
    <property type="entry name" value="TM2"/>
</dbReference>
<dbReference type="InterPro" id="IPR050932">
    <property type="entry name" value="TM2D1-3-like"/>
</dbReference>
<evidence type="ECO:0000256" key="1">
    <source>
        <dbReference type="ARBA" id="ARBA00004141"/>
    </source>
</evidence>
<keyword evidence="8" id="KW-1185">Reference proteome</keyword>
<gene>
    <name evidence="7" type="ORF">A4H34_04680</name>
</gene>
<protein>
    <recommendedName>
        <fullName evidence="6">TM2 domain-containing protein</fullName>
    </recommendedName>
</protein>
<evidence type="ECO:0000256" key="3">
    <source>
        <dbReference type="ARBA" id="ARBA00022989"/>
    </source>
</evidence>